<dbReference type="InterPro" id="IPR036390">
    <property type="entry name" value="WH_DNA-bd_sf"/>
</dbReference>
<dbReference type="SMART" id="SM00895">
    <property type="entry name" value="FCD"/>
    <property type="match status" value="1"/>
</dbReference>
<dbReference type="InterPro" id="IPR011711">
    <property type="entry name" value="GntR_C"/>
</dbReference>
<proteinExistence type="predicted"/>
<organism evidence="6 7">
    <name type="scientific">Jatrophihabitans cynanchi</name>
    <dbReference type="NCBI Taxonomy" id="2944128"/>
    <lineage>
        <taxon>Bacteria</taxon>
        <taxon>Bacillati</taxon>
        <taxon>Actinomycetota</taxon>
        <taxon>Actinomycetes</taxon>
        <taxon>Jatrophihabitantales</taxon>
        <taxon>Jatrophihabitantaceae</taxon>
        <taxon>Jatrophihabitans</taxon>
    </lineage>
</organism>
<dbReference type="CDD" id="cd07377">
    <property type="entry name" value="WHTH_GntR"/>
    <property type="match status" value="1"/>
</dbReference>
<dbReference type="PANTHER" id="PTHR43537:SF5">
    <property type="entry name" value="UXU OPERON TRANSCRIPTIONAL REGULATOR"/>
    <property type="match status" value="1"/>
</dbReference>
<dbReference type="Gene3D" id="1.20.120.530">
    <property type="entry name" value="GntR ligand-binding domain-like"/>
    <property type="match status" value="1"/>
</dbReference>
<gene>
    <name evidence="6" type="ORF">M6B22_06260</name>
</gene>
<dbReference type="Gene3D" id="1.10.10.10">
    <property type="entry name" value="Winged helix-like DNA-binding domain superfamily/Winged helix DNA-binding domain"/>
    <property type="match status" value="1"/>
</dbReference>
<evidence type="ECO:0000313" key="6">
    <source>
        <dbReference type="EMBL" id="WAX58365.1"/>
    </source>
</evidence>
<dbReference type="Proteomes" id="UP001164693">
    <property type="component" value="Chromosome"/>
</dbReference>
<sequence length="220" mass="23740">MQQGDKLPSEAELAELFGVSRATIREALRSIAASGLILTQPGATGGSFVRQIGPTELAEMIAASMRATLSLGTIDHDQISMVREILEIPAARLAATNRTEDDVTAIRNVLDSERVMTFEDPAVPPLDAKFHYLVARATHNDVLAALLGALHDLTQPVRLVRHSAESAREAVRQHRDILEGIAEGDPDRAERATRSHLAHLASVAQGAPSTRRPASARRAR</sequence>
<dbReference type="Pfam" id="PF07729">
    <property type="entry name" value="FCD"/>
    <property type="match status" value="1"/>
</dbReference>
<dbReference type="EMBL" id="CP097463">
    <property type="protein sequence ID" value="WAX58365.1"/>
    <property type="molecule type" value="Genomic_DNA"/>
</dbReference>
<dbReference type="RefSeq" id="WP_331459792.1">
    <property type="nucleotide sequence ID" value="NZ_CP097463.1"/>
</dbReference>
<protein>
    <submittedName>
        <fullName evidence="6">FadR family transcriptional regulator</fullName>
    </submittedName>
</protein>
<name>A0ABY7K2Y9_9ACTN</name>
<dbReference type="SMART" id="SM00345">
    <property type="entry name" value="HTH_GNTR"/>
    <property type="match status" value="1"/>
</dbReference>
<keyword evidence="3" id="KW-0804">Transcription</keyword>
<evidence type="ECO:0000313" key="7">
    <source>
        <dbReference type="Proteomes" id="UP001164693"/>
    </source>
</evidence>
<dbReference type="Pfam" id="PF00392">
    <property type="entry name" value="GntR"/>
    <property type="match status" value="1"/>
</dbReference>
<dbReference type="PRINTS" id="PR00035">
    <property type="entry name" value="HTHGNTR"/>
</dbReference>
<keyword evidence="2" id="KW-0238">DNA-binding</keyword>
<dbReference type="PROSITE" id="PS50949">
    <property type="entry name" value="HTH_GNTR"/>
    <property type="match status" value="1"/>
</dbReference>
<feature type="domain" description="HTH gntR-type" evidence="5">
    <location>
        <begin position="1"/>
        <end position="52"/>
    </location>
</feature>
<dbReference type="PANTHER" id="PTHR43537">
    <property type="entry name" value="TRANSCRIPTIONAL REGULATOR, GNTR FAMILY"/>
    <property type="match status" value="1"/>
</dbReference>
<accession>A0ABY7K2Y9</accession>
<dbReference type="InterPro" id="IPR000524">
    <property type="entry name" value="Tscrpt_reg_HTH_GntR"/>
</dbReference>
<dbReference type="InterPro" id="IPR036388">
    <property type="entry name" value="WH-like_DNA-bd_sf"/>
</dbReference>
<evidence type="ECO:0000256" key="3">
    <source>
        <dbReference type="ARBA" id="ARBA00023163"/>
    </source>
</evidence>
<keyword evidence="1" id="KW-0805">Transcription regulation</keyword>
<dbReference type="SUPFAM" id="SSF46785">
    <property type="entry name" value="Winged helix' DNA-binding domain"/>
    <property type="match status" value="1"/>
</dbReference>
<dbReference type="InterPro" id="IPR008920">
    <property type="entry name" value="TF_FadR/GntR_C"/>
</dbReference>
<evidence type="ECO:0000256" key="4">
    <source>
        <dbReference type="SAM" id="MobiDB-lite"/>
    </source>
</evidence>
<keyword evidence="7" id="KW-1185">Reference proteome</keyword>
<evidence type="ECO:0000256" key="2">
    <source>
        <dbReference type="ARBA" id="ARBA00023125"/>
    </source>
</evidence>
<evidence type="ECO:0000259" key="5">
    <source>
        <dbReference type="PROSITE" id="PS50949"/>
    </source>
</evidence>
<evidence type="ECO:0000256" key="1">
    <source>
        <dbReference type="ARBA" id="ARBA00023015"/>
    </source>
</evidence>
<feature type="region of interest" description="Disordered" evidence="4">
    <location>
        <begin position="199"/>
        <end position="220"/>
    </location>
</feature>
<dbReference type="SUPFAM" id="SSF48008">
    <property type="entry name" value="GntR ligand-binding domain-like"/>
    <property type="match status" value="1"/>
</dbReference>
<reference evidence="6" key="1">
    <citation type="submission" date="2022-05" db="EMBL/GenBank/DDBJ databases">
        <title>Jatrophihabitans sp. SB3-54 whole genome sequence.</title>
        <authorList>
            <person name="Suh M.K."/>
            <person name="Eom M.K."/>
            <person name="Kim J.S."/>
            <person name="Kim H.S."/>
            <person name="Do H.E."/>
            <person name="Shin Y.K."/>
            <person name="Lee J.-S."/>
        </authorList>
    </citation>
    <scope>NUCLEOTIDE SEQUENCE</scope>
    <source>
        <strain evidence="6">SB3-54</strain>
    </source>
</reference>